<reference evidence="1 2" key="1">
    <citation type="submission" date="2021-03" db="EMBL/GenBank/DDBJ databases">
        <title>Genome sequencing of Bifidobacterium imperatoris JCM 32708.</title>
        <authorList>
            <person name="Kim J."/>
        </authorList>
    </citation>
    <scope>NUCLEOTIDE SEQUENCE [LARGE SCALE GENOMIC DNA]</scope>
    <source>
        <strain evidence="1 2">JCM 32708</strain>
    </source>
</reference>
<protein>
    <submittedName>
        <fullName evidence="1">Pilus assembly protein</fullName>
    </submittedName>
</protein>
<keyword evidence="2" id="KW-1185">Reference proteome</keyword>
<organism evidence="1 2">
    <name type="scientific">Bifidobacterium imperatoris</name>
    <dbReference type="NCBI Taxonomy" id="2020965"/>
    <lineage>
        <taxon>Bacteria</taxon>
        <taxon>Bacillati</taxon>
        <taxon>Actinomycetota</taxon>
        <taxon>Actinomycetes</taxon>
        <taxon>Bifidobacteriales</taxon>
        <taxon>Bifidobacteriaceae</taxon>
        <taxon>Bifidobacterium</taxon>
    </lineage>
</organism>
<sequence>MELHYLCAAMVMVAILIWPQSNSAVRLRKKCHAQGARYDVLQTTSPIRRRTQRIGIAQALTAMIARLNSGGTLLEACEDMHGSRFATARLTHIRLLVMFEKIRLPDETYHQAVRVSQGVHAAAQVSERLGCRASPCLEVVLAAYRQMRLLQHAQEQALAVPKATVGLLSALPAATVALGELMGAHPLNVLLGSTRGLVCLISGGCSYAVGLLWVQALIRKHS</sequence>
<dbReference type="EMBL" id="CP071591">
    <property type="protein sequence ID" value="QSY58444.1"/>
    <property type="molecule type" value="Genomic_DNA"/>
</dbReference>
<accession>A0ABX7S2I4</accession>
<proteinExistence type="predicted"/>
<dbReference type="Proteomes" id="UP000663067">
    <property type="component" value="Chromosome"/>
</dbReference>
<gene>
    <name evidence="1" type="ORF">BLI708_03980</name>
</gene>
<name>A0ABX7S2I4_9BIFI</name>
<evidence type="ECO:0000313" key="1">
    <source>
        <dbReference type="EMBL" id="QSY58444.1"/>
    </source>
</evidence>
<evidence type="ECO:0000313" key="2">
    <source>
        <dbReference type="Proteomes" id="UP000663067"/>
    </source>
</evidence>
<dbReference type="RefSeq" id="WP_033890749.1">
    <property type="nucleotide sequence ID" value="NZ_CP071591.1"/>
</dbReference>